<feature type="non-terminal residue" evidence="1">
    <location>
        <position position="100"/>
    </location>
</feature>
<dbReference type="AlphaFoldDB" id="A0AAN9A0N3"/>
<evidence type="ECO:0000313" key="1">
    <source>
        <dbReference type="EMBL" id="KAK7075906.1"/>
    </source>
</evidence>
<name>A0AAN9A0N3_HALRR</name>
<gene>
    <name evidence="1" type="ORF">SK128_025877</name>
</gene>
<dbReference type="Proteomes" id="UP001381693">
    <property type="component" value="Unassembled WGS sequence"/>
</dbReference>
<keyword evidence="2" id="KW-1185">Reference proteome</keyword>
<organism evidence="1 2">
    <name type="scientific">Halocaridina rubra</name>
    <name type="common">Hawaiian red shrimp</name>
    <dbReference type="NCBI Taxonomy" id="373956"/>
    <lineage>
        <taxon>Eukaryota</taxon>
        <taxon>Metazoa</taxon>
        <taxon>Ecdysozoa</taxon>
        <taxon>Arthropoda</taxon>
        <taxon>Crustacea</taxon>
        <taxon>Multicrustacea</taxon>
        <taxon>Malacostraca</taxon>
        <taxon>Eumalacostraca</taxon>
        <taxon>Eucarida</taxon>
        <taxon>Decapoda</taxon>
        <taxon>Pleocyemata</taxon>
        <taxon>Caridea</taxon>
        <taxon>Atyoidea</taxon>
        <taxon>Atyidae</taxon>
        <taxon>Halocaridina</taxon>
    </lineage>
</organism>
<dbReference type="EMBL" id="JAXCGZ010010001">
    <property type="protein sequence ID" value="KAK7075906.1"/>
    <property type="molecule type" value="Genomic_DNA"/>
</dbReference>
<protein>
    <submittedName>
        <fullName evidence="1">Uncharacterized protein</fullName>
    </submittedName>
</protein>
<comment type="caution">
    <text evidence="1">The sequence shown here is derived from an EMBL/GenBank/DDBJ whole genome shotgun (WGS) entry which is preliminary data.</text>
</comment>
<evidence type="ECO:0000313" key="2">
    <source>
        <dbReference type="Proteomes" id="UP001381693"/>
    </source>
</evidence>
<accession>A0AAN9A0N3</accession>
<proteinExistence type="predicted"/>
<reference evidence="1 2" key="1">
    <citation type="submission" date="2023-11" db="EMBL/GenBank/DDBJ databases">
        <title>Halocaridina rubra genome assembly.</title>
        <authorList>
            <person name="Smith C."/>
        </authorList>
    </citation>
    <scope>NUCLEOTIDE SEQUENCE [LARGE SCALE GENOMIC DNA]</scope>
    <source>
        <strain evidence="1">EP-1</strain>
        <tissue evidence="1">Whole</tissue>
    </source>
</reference>
<sequence>MTSVPSEETMPQNKKEITKCNNLLWELEFLATAAGGAYLIEHTERGVGDKVPATGAKSLLVVPDMPGGGPRYRLVLGKEEEDVGIGRASFISKGYLIDGG</sequence>